<evidence type="ECO:0000313" key="1">
    <source>
        <dbReference type="EMBL" id="MCK7594471.1"/>
    </source>
</evidence>
<comment type="caution">
    <text evidence="1">The sequence shown here is derived from an EMBL/GenBank/DDBJ whole genome shotgun (WGS) entry which is preliminary data.</text>
</comment>
<dbReference type="RefSeq" id="WP_248209787.1">
    <property type="nucleotide sequence ID" value="NZ_JALNMH010000010.1"/>
</dbReference>
<dbReference type="GO" id="GO:0032259">
    <property type="term" value="P:methylation"/>
    <property type="evidence" value="ECO:0007669"/>
    <property type="project" value="UniProtKB-KW"/>
</dbReference>
<proteinExistence type="predicted"/>
<protein>
    <submittedName>
        <fullName evidence="1">Class I SAM-dependent methyltransferase</fullName>
    </submittedName>
</protein>
<dbReference type="Proteomes" id="UP001431449">
    <property type="component" value="Unassembled WGS sequence"/>
</dbReference>
<dbReference type="GO" id="GO:0008168">
    <property type="term" value="F:methyltransferase activity"/>
    <property type="evidence" value="ECO:0007669"/>
    <property type="project" value="UniProtKB-KW"/>
</dbReference>
<keyword evidence="2" id="KW-1185">Reference proteome</keyword>
<evidence type="ECO:0000313" key="2">
    <source>
        <dbReference type="Proteomes" id="UP001431449"/>
    </source>
</evidence>
<gene>
    <name evidence="1" type="ORF">M0G41_12410</name>
</gene>
<dbReference type="InterPro" id="IPR029063">
    <property type="entry name" value="SAM-dependent_MTases_sf"/>
</dbReference>
<dbReference type="EMBL" id="JALNMH010000010">
    <property type="protein sequence ID" value="MCK7594471.1"/>
    <property type="molecule type" value="Genomic_DNA"/>
</dbReference>
<sequence>MNARFEEIYERNEWGHGSGEGSLPVHTRSYVRFLERFLRAHRVRSVVDMGCGDWQFSRGIDWGSAEYRGYDVVPSVIASNEEQFSAPNVSFHLYSGNPQDLPSADLLLVKDVLQHLPHDAIHRFLPCVQKYQHALITNCVNPRGITENVDIPLGAFRYLDLRRPPFGIDAKQVFSFKKNTGLLSQFARRPEWKKVVLHIQGTCLRPPQR</sequence>
<dbReference type="Gene3D" id="3.40.50.150">
    <property type="entry name" value="Vaccinia Virus protein VP39"/>
    <property type="match status" value="1"/>
</dbReference>
<dbReference type="SUPFAM" id="SSF53335">
    <property type="entry name" value="S-adenosyl-L-methionine-dependent methyltransferases"/>
    <property type="match status" value="1"/>
</dbReference>
<accession>A0ABT0GIV2</accession>
<reference evidence="1" key="1">
    <citation type="submission" date="2022-04" db="EMBL/GenBank/DDBJ databases">
        <title>Lysobacter sp. CAU 1642 isolated from sea sand.</title>
        <authorList>
            <person name="Kim W."/>
        </authorList>
    </citation>
    <scope>NUCLEOTIDE SEQUENCE</scope>
    <source>
        <strain evidence="1">CAU 1642</strain>
    </source>
</reference>
<keyword evidence="1" id="KW-0808">Transferase</keyword>
<keyword evidence="1" id="KW-0489">Methyltransferase</keyword>
<organism evidence="1 2">
    <name type="scientific">Pseudomarimonas salicorniae</name>
    <dbReference type="NCBI Taxonomy" id="2933270"/>
    <lineage>
        <taxon>Bacteria</taxon>
        <taxon>Pseudomonadati</taxon>
        <taxon>Pseudomonadota</taxon>
        <taxon>Gammaproteobacteria</taxon>
        <taxon>Lysobacterales</taxon>
        <taxon>Lysobacteraceae</taxon>
        <taxon>Pseudomarimonas</taxon>
    </lineage>
</organism>
<name>A0ABT0GIV2_9GAMM</name>